<comment type="cofactor">
    <cofactor evidence="1">
        <name>Mg(2+)</name>
        <dbReference type="ChEBI" id="CHEBI:18420"/>
    </cofactor>
</comment>
<name>A0A4P6P7Q3_9GAMM</name>
<proteinExistence type="predicted"/>
<dbReference type="PROSITE" id="PS50887">
    <property type="entry name" value="GGDEF"/>
    <property type="match status" value="1"/>
</dbReference>
<protein>
    <recommendedName>
        <fullName evidence="2">diguanylate cyclase</fullName>
        <ecNumber evidence="2">2.7.7.65</ecNumber>
    </recommendedName>
</protein>
<dbReference type="KEGG" id="lsd:EMK97_18745"/>
<dbReference type="InterPro" id="IPR000160">
    <property type="entry name" value="GGDEF_dom"/>
</dbReference>
<evidence type="ECO:0000313" key="5">
    <source>
        <dbReference type="Proteomes" id="UP000290244"/>
    </source>
</evidence>
<dbReference type="OrthoDB" id="9812260at2"/>
<organism evidence="4 5">
    <name type="scientific">Litorilituus sediminis</name>
    <dbReference type="NCBI Taxonomy" id="718192"/>
    <lineage>
        <taxon>Bacteria</taxon>
        <taxon>Pseudomonadati</taxon>
        <taxon>Pseudomonadota</taxon>
        <taxon>Gammaproteobacteria</taxon>
        <taxon>Alteromonadales</taxon>
        <taxon>Colwelliaceae</taxon>
        <taxon>Litorilituus</taxon>
    </lineage>
</organism>
<dbReference type="SMART" id="SM00267">
    <property type="entry name" value="GGDEF"/>
    <property type="match status" value="1"/>
</dbReference>
<dbReference type="EMBL" id="CP034759">
    <property type="protein sequence ID" value="QBG37623.1"/>
    <property type="molecule type" value="Genomic_DNA"/>
</dbReference>
<gene>
    <name evidence="4" type="ORF">EMK97_18745</name>
</gene>
<dbReference type="GO" id="GO:0043709">
    <property type="term" value="P:cell adhesion involved in single-species biofilm formation"/>
    <property type="evidence" value="ECO:0007669"/>
    <property type="project" value="TreeGrafter"/>
</dbReference>
<dbReference type="GO" id="GO:0005886">
    <property type="term" value="C:plasma membrane"/>
    <property type="evidence" value="ECO:0007669"/>
    <property type="project" value="TreeGrafter"/>
</dbReference>
<dbReference type="InterPro" id="IPR043128">
    <property type="entry name" value="Rev_trsase/Diguanyl_cyclase"/>
</dbReference>
<evidence type="ECO:0000259" key="3">
    <source>
        <dbReference type="PROSITE" id="PS50887"/>
    </source>
</evidence>
<dbReference type="GO" id="GO:1902201">
    <property type="term" value="P:negative regulation of bacterial-type flagellum-dependent cell motility"/>
    <property type="evidence" value="ECO:0007669"/>
    <property type="project" value="TreeGrafter"/>
</dbReference>
<keyword evidence="5" id="KW-1185">Reference proteome</keyword>
<feature type="domain" description="GGDEF" evidence="3">
    <location>
        <begin position="179"/>
        <end position="306"/>
    </location>
</feature>
<evidence type="ECO:0000256" key="2">
    <source>
        <dbReference type="ARBA" id="ARBA00012528"/>
    </source>
</evidence>
<dbReference type="GO" id="GO:0052621">
    <property type="term" value="F:diguanylate cyclase activity"/>
    <property type="evidence" value="ECO:0007669"/>
    <property type="project" value="UniProtKB-EC"/>
</dbReference>
<dbReference type="Proteomes" id="UP000290244">
    <property type="component" value="Chromosome"/>
</dbReference>
<dbReference type="InterPro" id="IPR050469">
    <property type="entry name" value="Diguanylate_Cyclase"/>
</dbReference>
<evidence type="ECO:0000256" key="1">
    <source>
        <dbReference type="ARBA" id="ARBA00001946"/>
    </source>
</evidence>
<dbReference type="AlphaFoldDB" id="A0A4P6P7Q3"/>
<dbReference type="PANTHER" id="PTHR45138:SF6">
    <property type="entry name" value="DIGUANYLATE CYCLASE DGCN"/>
    <property type="match status" value="1"/>
</dbReference>
<dbReference type="Pfam" id="PF00990">
    <property type="entry name" value="GGDEF"/>
    <property type="match status" value="1"/>
</dbReference>
<evidence type="ECO:0000313" key="4">
    <source>
        <dbReference type="EMBL" id="QBG37623.1"/>
    </source>
</evidence>
<dbReference type="PANTHER" id="PTHR45138">
    <property type="entry name" value="REGULATORY COMPONENTS OF SENSORY TRANSDUCTION SYSTEM"/>
    <property type="match status" value="1"/>
</dbReference>
<dbReference type="RefSeq" id="WP_130604284.1">
    <property type="nucleotide sequence ID" value="NZ_CP034759.1"/>
</dbReference>
<dbReference type="NCBIfam" id="TIGR00254">
    <property type="entry name" value="GGDEF"/>
    <property type="match status" value="1"/>
</dbReference>
<dbReference type="CDD" id="cd01949">
    <property type="entry name" value="GGDEF"/>
    <property type="match status" value="1"/>
</dbReference>
<dbReference type="FunFam" id="3.30.70.270:FF:000001">
    <property type="entry name" value="Diguanylate cyclase domain protein"/>
    <property type="match status" value="1"/>
</dbReference>
<dbReference type="SUPFAM" id="SSF55073">
    <property type="entry name" value="Nucleotide cyclase"/>
    <property type="match status" value="1"/>
</dbReference>
<dbReference type="Gene3D" id="3.30.70.270">
    <property type="match status" value="1"/>
</dbReference>
<dbReference type="InterPro" id="IPR029787">
    <property type="entry name" value="Nucleotide_cyclase"/>
</dbReference>
<accession>A0A4P6P7Q3</accession>
<dbReference type="EC" id="2.7.7.65" evidence="2"/>
<sequence>MQTLNILDNKFSRFNTLTTLSAESLTEDNYYRNKVINKRYTLSVLERLQTTLDIDELLEIFAIEVTKYLDFAGLYFKSPTLCKTLKGSRKAKQERQFELKVNQEFLGTLTYGVNSPISMTNFNVLEQLHQCLLYPLKNAIAYHQAMQLAMQDALTGLGNRRYFDEQLKRAMHHANRHHSMVGLVLGDLNKFKAINDTFGHPTGDKVLTEFANVLKASVRDSDSLFRFGGDEFAIIIENADDNALAIIESRIKQTLTDNPLLSKYKLTCSLGATFMSRADTEQSLFARADQSLYRKKMNMSQKLTVV</sequence>
<reference evidence="4 5" key="1">
    <citation type="submission" date="2018-12" db="EMBL/GenBank/DDBJ databases">
        <title>Complete genome of Litorilituus sediminis.</title>
        <authorList>
            <person name="Liu A."/>
            <person name="Rong J."/>
        </authorList>
    </citation>
    <scope>NUCLEOTIDE SEQUENCE [LARGE SCALE GENOMIC DNA]</scope>
    <source>
        <strain evidence="4 5">JCM 17549</strain>
    </source>
</reference>